<gene>
    <name evidence="3" type="ORF">M4V62_39110</name>
</gene>
<accession>A0ABY4Q5V0</accession>
<evidence type="ECO:0008006" key="5">
    <source>
        <dbReference type="Google" id="ProtNLM"/>
    </source>
</evidence>
<keyword evidence="2" id="KW-0732">Signal</keyword>
<evidence type="ECO:0000256" key="1">
    <source>
        <dbReference type="SAM" id="MobiDB-lite"/>
    </source>
</evidence>
<evidence type="ECO:0000256" key="2">
    <source>
        <dbReference type="SAM" id="SignalP"/>
    </source>
</evidence>
<feature type="signal peptide" evidence="2">
    <location>
        <begin position="1"/>
        <end position="33"/>
    </location>
</feature>
<protein>
    <recommendedName>
        <fullName evidence="5">Lipoprotein</fullName>
    </recommendedName>
</protein>
<evidence type="ECO:0000313" key="4">
    <source>
        <dbReference type="Proteomes" id="UP000829992"/>
    </source>
</evidence>
<dbReference type="EMBL" id="CP097289">
    <property type="protein sequence ID" value="UQT60603.1"/>
    <property type="molecule type" value="Genomic_DNA"/>
</dbReference>
<name>A0ABY4Q5V0_9ACTN</name>
<keyword evidence="4" id="KW-1185">Reference proteome</keyword>
<evidence type="ECO:0000313" key="3">
    <source>
        <dbReference type="EMBL" id="UQT60603.1"/>
    </source>
</evidence>
<proteinExistence type="predicted"/>
<feature type="region of interest" description="Disordered" evidence="1">
    <location>
        <begin position="138"/>
        <end position="164"/>
    </location>
</feature>
<dbReference type="PROSITE" id="PS51257">
    <property type="entry name" value="PROKAR_LIPOPROTEIN"/>
    <property type="match status" value="1"/>
</dbReference>
<reference evidence="3 4" key="1">
    <citation type="submission" date="2022-05" db="EMBL/GenBank/DDBJ databases">
        <authorList>
            <person name="Zhou X."/>
            <person name="Li K."/>
            <person name="Man Y."/>
        </authorList>
    </citation>
    <scope>NUCLEOTIDE SEQUENCE [LARGE SCALE GENOMIC DNA]</scope>
    <source>
        <strain evidence="3 4">MS405</strain>
    </source>
</reference>
<dbReference type="Proteomes" id="UP000829992">
    <property type="component" value="Chromosome"/>
</dbReference>
<organism evidence="3 4">
    <name type="scientific">Streptomyces durmitorensis</name>
    <dbReference type="NCBI Taxonomy" id="319947"/>
    <lineage>
        <taxon>Bacteria</taxon>
        <taxon>Bacillati</taxon>
        <taxon>Actinomycetota</taxon>
        <taxon>Actinomycetes</taxon>
        <taxon>Kitasatosporales</taxon>
        <taxon>Streptomycetaceae</taxon>
        <taxon>Streptomyces</taxon>
    </lineage>
</organism>
<feature type="compositionally biased region" description="Gly residues" evidence="1">
    <location>
        <begin position="109"/>
        <end position="119"/>
    </location>
</feature>
<dbReference type="RefSeq" id="WP_249591936.1">
    <property type="nucleotide sequence ID" value="NZ_BAAAQL010000018.1"/>
</dbReference>
<feature type="chain" id="PRO_5045621798" description="Lipoprotein" evidence="2">
    <location>
        <begin position="34"/>
        <end position="190"/>
    </location>
</feature>
<feature type="region of interest" description="Disordered" evidence="1">
    <location>
        <begin position="29"/>
        <end position="122"/>
    </location>
</feature>
<sequence>MSTTHKRTAQTLIAATALVAGVFLTGCSGDSSAASKDDPKKPDASPTSPFDQALAFSECMRENGVTGFPDPQKDAGGGIALTPGGDVDPNSAEFQSATEACRDKMPQGGQLGGGGGGGEPLDSAKVSAWAKCMRENGLPKLPDPEINGGNMSLDFGASGIDPGSDEFQKARIACQDKWPGGGLTGSGGGA</sequence>